<dbReference type="GO" id="GO:0005524">
    <property type="term" value="F:ATP binding"/>
    <property type="evidence" value="ECO:0007669"/>
    <property type="project" value="UniProtKB-KW"/>
</dbReference>
<organism evidence="3">
    <name type="scientific">Prevotella sp. GTC17253</name>
    <dbReference type="NCBI Taxonomy" id="3236793"/>
    <lineage>
        <taxon>Bacteria</taxon>
        <taxon>Pseudomonadati</taxon>
        <taxon>Bacteroidota</taxon>
        <taxon>Bacteroidia</taxon>
        <taxon>Bacteroidales</taxon>
        <taxon>Prevotellaceae</taxon>
        <taxon>Prevotella</taxon>
    </lineage>
</organism>
<dbReference type="SUPFAM" id="SSF52540">
    <property type="entry name" value="P-loop containing nucleoside triphosphate hydrolases"/>
    <property type="match status" value="1"/>
</dbReference>
<dbReference type="Gene3D" id="3.40.50.300">
    <property type="entry name" value="P-loop containing nucleotide triphosphate hydrolases"/>
    <property type="match status" value="1"/>
</dbReference>
<feature type="domain" description="ATPase" evidence="1">
    <location>
        <begin position="3"/>
        <end position="208"/>
    </location>
</feature>
<dbReference type="InterPro" id="IPR011579">
    <property type="entry name" value="ATPase_dom"/>
</dbReference>
<dbReference type="InterPro" id="IPR004256">
    <property type="entry name" value="DUF234"/>
</dbReference>
<keyword evidence="3" id="KW-0067">ATP-binding</keyword>
<reference evidence="3" key="1">
    <citation type="submission" date="2024-07" db="EMBL/GenBank/DDBJ databases">
        <title>Complete genome sequence of Prevotella sp. YM-2024 GTC17253.</title>
        <authorList>
            <person name="Hayashi M."/>
            <person name="Muto Y."/>
            <person name="Tanaka K."/>
            <person name="Niwa H."/>
        </authorList>
    </citation>
    <scope>NUCLEOTIDE SEQUENCE</scope>
    <source>
        <strain evidence="3">GTC17253</strain>
    </source>
</reference>
<keyword evidence="3" id="KW-0547">Nucleotide-binding</keyword>
<protein>
    <submittedName>
        <fullName evidence="3">ATP-binding protein</fullName>
    </submittedName>
</protein>
<evidence type="ECO:0000259" key="2">
    <source>
        <dbReference type="Pfam" id="PF03008"/>
    </source>
</evidence>
<accession>A0AB33IVL0</accession>
<dbReference type="PANTHER" id="PTHR34704">
    <property type="entry name" value="ATPASE"/>
    <property type="match status" value="1"/>
</dbReference>
<feature type="domain" description="DUF234" evidence="2">
    <location>
        <begin position="316"/>
        <end position="401"/>
    </location>
</feature>
<dbReference type="AlphaFoldDB" id="A0AB33IVL0"/>
<evidence type="ECO:0000259" key="1">
    <source>
        <dbReference type="Pfam" id="PF01637"/>
    </source>
</evidence>
<dbReference type="InterPro" id="IPR027417">
    <property type="entry name" value="P-loop_NTPase"/>
</dbReference>
<dbReference type="PANTHER" id="PTHR34704:SF1">
    <property type="entry name" value="ATPASE"/>
    <property type="match status" value="1"/>
</dbReference>
<proteinExistence type="predicted"/>
<sequence length="435" mass="50738">MKFYGRYKEIETLQRIEKISASYSQMTVITGRRRIGKTTLVKHACKQVPMVYFFVGRKSETMLCNELSGIVKELLDLDLGAFTSFSRLFSILMAYSATHNFTLVLDEFQNLRFVNTALFSEIQNVWDSQKDESHINLILCGSVYTMMTKIFDDRHEPLYGRATNRIRLQPFTTSVLKDIIADFNPLFCNEDLLTLYMTTGGVAKYVEQMMTHGAWTKEGMLREFIGYGSYFIPEGKEMLMDEFGRDSGNYFSVLTAIADGRTERGDIKSYIDIEPGGYLDKLEKNYDLVYRYRPYNAPAKGQNVKYGIKDNFLKFWFRFIHKYLSAIEIGNTDYVLAKINDDYDTYSGLILEEFFRQKYRETGFYNTVTNYWEKKGQNEIDLIAVNEVEKRMIIGEVKRQKHRISLETLHDKARNITSQKRGYTIEYIALAIEDM</sequence>
<dbReference type="Pfam" id="PF03008">
    <property type="entry name" value="DUF234"/>
    <property type="match status" value="1"/>
</dbReference>
<dbReference type="Pfam" id="PF01637">
    <property type="entry name" value="ATPase_2"/>
    <property type="match status" value="1"/>
</dbReference>
<evidence type="ECO:0000313" key="3">
    <source>
        <dbReference type="EMBL" id="BFO72080.1"/>
    </source>
</evidence>
<name>A0AB33IVL0_9BACT</name>
<dbReference type="EMBL" id="AP035785">
    <property type="protein sequence ID" value="BFO72080.1"/>
    <property type="molecule type" value="Genomic_DNA"/>
</dbReference>
<gene>
    <name evidence="3" type="ORF">GTC17253_20460</name>
</gene>